<sequence length="154" mass="17131">MSDHHDHDESLDEQMIEEIEVDEGGETTTCVSIVHQNVCVEALVTIKPRVTIGDRVKIKCGKTHISKNHNDPHSSQSGPKTMRKATSYDLNCHHEDDCTFSVSQELCIAIPLVFSADAFVKPDKVACDKPGLGPCSHYDEDDAGRPEYDEDDDY</sequence>
<name>A0A370GQD5_9BACI</name>
<dbReference type="EMBL" id="QQAY01000002">
    <property type="protein sequence ID" value="RDI45609.1"/>
    <property type="molecule type" value="Genomic_DNA"/>
</dbReference>
<comment type="caution">
    <text evidence="2">The sequence shown here is derived from an EMBL/GenBank/DDBJ whole genome shotgun (WGS) entry which is preliminary data.</text>
</comment>
<reference evidence="2 3" key="1">
    <citation type="submission" date="2018-07" db="EMBL/GenBank/DDBJ databases">
        <title>Genomic Encyclopedia of Type Strains, Phase IV (KMG-IV): sequencing the most valuable type-strain genomes for metagenomic binning, comparative biology and taxonomic classification.</title>
        <authorList>
            <person name="Goeker M."/>
        </authorList>
    </citation>
    <scope>NUCLEOTIDE SEQUENCE [LARGE SCALE GENOMIC DNA]</scope>
    <source>
        <strain evidence="2 3">DSM 25281</strain>
    </source>
</reference>
<organism evidence="2 3">
    <name type="scientific">Falsibacillus pallidus</name>
    <dbReference type="NCBI Taxonomy" id="493781"/>
    <lineage>
        <taxon>Bacteria</taxon>
        <taxon>Bacillati</taxon>
        <taxon>Bacillota</taxon>
        <taxon>Bacilli</taxon>
        <taxon>Bacillales</taxon>
        <taxon>Bacillaceae</taxon>
        <taxon>Falsibacillus</taxon>
    </lineage>
</organism>
<dbReference type="AlphaFoldDB" id="A0A370GQD5"/>
<gene>
    <name evidence="2" type="ORF">DFR59_102238</name>
</gene>
<feature type="region of interest" description="Disordered" evidence="1">
    <location>
        <begin position="126"/>
        <end position="154"/>
    </location>
</feature>
<dbReference type="OrthoDB" id="2062196at2"/>
<evidence type="ECO:0000313" key="2">
    <source>
        <dbReference type="EMBL" id="RDI45609.1"/>
    </source>
</evidence>
<feature type="region of interest" description="Disordered" evidence="1">
    <location>
        <begin position="63"/>
        <end position="82"/>
    </location>
</feature>
<dbReference type="Proteomes" id="UP000255326">
    <property type="component" value="Unassembled WGS sequence"/>
</dbReference>
<proteinExistence type="predicted"/>
<evidence type="ECO:0000313" key="3">
    <source>
        <dbReference type="Proteomes" id="UP000255326"/>
    </source>
</evidence>
<evidence type="ECO:0000256" key="1">
    <source>
        <dbReference type="SAM" id="MobiDB-lite"/>
    </source>
</evidence>
<keyword evidence="3" id="KW-1185">Reference proteome</keyword>
<dbReference type="RefSeq" id="WP_114744449.1">
    <property type="nucleotide sequence ID" value="NZ_QQAY01000002.1"/>
</dbReference>
<accession>A0A370GQD5</accession>
<protein>
    <submittedName>
        <fullName evidence="2">Uncharacterized protein</fullName>
    </submittedName>
</protein>